<dbReference type="Proteomes" id="UP001596512">
    <property type="component" value="Unassembled WGS sequence"/>
</dbReference>
<name>A0ABW2TL52_9PSEU</name>
<organism evidence="1 2">
    <name type="scientific">Actinokineospora soli</name>
    <dbReference type="NCBI Taxonomy" id="1048753"/>
    <lineage>
        <taxon>Bacteria</taxon>
        <taxon>Bacillati</taxon>
        <taxon>Actinomycetota</taxon>
        <taxon>Actinomycetes</taxon>
        <taxon>Pseudonocardiales</taxon>
        <taxon>Pseudonocardiaceae</taxon>
        <taxon>Actinokineospora</taxon>
    </lineage>
</organism>
<dbReference type="EMBL" id="JBHTEY010000004">
    <property type="protein sequence ID" value="MFC7613889.1"/>
    <property type="molecule type" value="Genomic_DNA"/>
</dbReference>
<evidence type="ECO:0000313" key="2">
    <source>
        <dbReference type="Proteomes" id="UP001596512"/>
    </source>
</evidence>
<gene>
    <name evidence="1" type="ORF">ACFQV2_10310</name>
</gene>
<accession>A0ABW2TL52</accession>
<dbReference type="PANTHER" id="PTHR30348">
    <property type="entry name" value="UNCHARACTERIZED PROTEIN YECE"/>
    <property type="match status" value="1"/>
</dbReference>
<dbReference type="Gene3D" id="3.20.20.410">
    <property type="entry name" value="Protein of unknown function UPF0759"/>
    <property type="match status" value="1"/>
</dbReference>
<dbReference type="InterPro" id="IPR036520">
    <property type="entry name" value="UPF0759_sf"/>
</dbReference>
<dbReference type="InterPro" id="IPR002763">
    <property type="entry name" value="DUF72"/>
</dbReference>
<dbReference type="SUPFAM" id="SSF117396">
    <property type="entry name" value="TM1631-like"/>
    <property type="match status" value="1"/>
</dbReference>
<dbReference type="Pfam" id="PF01904">
    <property type="entry name" value="DUF72"/>
    <property type="match status" value="1"/>
</dbReference>
<protein>
    <submittedName>
        <fullName evidence="1">DUF72 domain-containing protein</fullName>
    </submittedName>
</protein>
<dbReference type="PANTHER" id="PTHR30348:SF4">
    <property type="entry name" value="DUF72 DOMAIN-CONTAINING PROTEIN"/>
    <property type="match status" value="1"/>
</dbReference>
<keyword evidence="2" id="KW-1185">Reference proteome</keyword>
<reference evidence="2" key="1">
    <citation type="journal article" date="2019" name="Int. J. Syst. Evol. Microbiol.">
        <title>The Global Catalogue of Microorganisms (GCM) 10K type strain sequencing project: providing services to taxonomists for standard genome sequencing and annotation.</title>
        <authorList>
            <consortium name="The Broad Institute Genomics Platform"/>
            <consortium name="The Broad Institute Genome Sequencing Center for Infectious Disease"/>
            <person name="Wu L."/>
            <person name="Ma J."/>
        </authorList>
    </citation>
    <scope>NUCLEOTIDE SEQUENCE [LARGE SCALE GENOMIC DNA]</scope>
    <source>
        <strain evidence="2">JCM 17695</strain>
    </source>
</reference>
<comment type="caution">
    <text evidence="1">The sequence shown here is derived from an EMBL/GenBank/DDBJ whole genome shotgun (WGS) entry which is preliminary data.</text>
</comment>
<proteinExistence type="predicted"/>
<evidence type="ECO:0000313" key="1">
    <source>
        <dbReference type="EMBL" id="MFC7613889.1"/>
    </source>
</evidence>
<sequence>MSGRVRIGTAGWVYPPWRGTFYPKGTPQKKELEYLSGLLNSVEINGSFYSLQRPSSYESWREQTPDDFVFAVKGSRFITHMKRLRDVETALANFFASGLLALGPKLGPILWQFPATFPFEREVFDGFFDVLPRTTGEAAKLAEKHDHRVDGRAHTTTDVDRPLRHAFEPRHPGFVSQAFTDLMRERDAAIVVADAAGDWPNIEEVTTDFVYIRLHGDEVLYTSGYTDEALDRWAAKVRGWLENGDVYAYFDNDAKVRAPVDAQGLAARLKRG</sequence>